<dbReference type="InterPro" id="IPR054170">
    <property type="entry name" value="RlmL_1st"/>
</dbReference>
<dbReference type="CDD" id="cd11715">
    <property type="entry name" value="THUMP_AdoMetMT"/>
    <property type="match status" value="1"/>
</dbReference>
<dbReference type="OrthoDB" id="9809404at2"/>
<dbReference type="PROSITE" id="PS00092">
    <property type="entry name" value="N6_MTASE"/>
    <property type="match status" value="1"/>
</dbReference>
<dbReference type="Pfam" id="PF22020">
    <property type="entry name" value="RlmL_1st"/>
    <property type="match status" value="1"/>
</dbReference>
<dbReference type="Gene3D" id="3.30.2130.30">
    <property type="match status" value="1"/>
</dbReference>
<dbReference type="PANTHER" id="PTHR47313">
    <property type="entry name" value="RIBOSOMAL RNA LARGE SUBUNIT METHYLTRANSFERASE K/L"/>
    <property type="match status" value="1"/>
</dbReference>
<dbReference type="GO" id="GO:0070043">
    <property type="term" value="F:rRNA (guanine-N7-)-methyltransferase activity"/>
    <property type="evidence" value="ECO:0007669"/>
    <property type="project" value="TreeGrafter"/>
</dbReference>
<proteinExistence type="predicted"/>
<keyword evidence="1 5" id="KW-0489">Methyltransferase</keyword>
<comment type="caution">
    <text evidence="5">The sequence shown here is derived from an EMBL/GenBank/DDBJ whole genome shotgun (WGS) entry which is preliminary data.</text>
</comment>
<accession>A0A6I4ITT9</accession>
<dbReference type="GO" id="GO:0008990">
    <property type="term" value="F:rRNA (guanine-N2-)-methyltransferase activity"/>
    <property type="evidence" value="ECO:0007669"/>
    <property type="project" value="TreeGrafter"/>
</dbReference>
<protein>
    <submittedName>
        <fullName evidence="5">Class I SAM-dependent RNA methyltransferase</fullName>
    </submittedName>
</protein>
<feature type="domain" description="THUMP" evidence="4">
    <location>
        <begin position="45"/>
        <end position="156"/>
    </location>
</feature>
<dbReference type="RefSeq" id="WP_140998710.1">
    <property type="nucleotide sequence ID" value="NZ_VDCZ01000011.1"/>
</dbReference>
<dbReference type="InterPro" id="IPR004114">
    <property type="entry name" value="THUMP_dom"/>
</dbReference>
<keyword evidence="6" id="KW-1185">Reference proteome</keyword>
<sequence length="388" mass="44580">MENFKMVAKTLFGFEEVLAKELLQLGAQKIEQGTRMVSFIGDKGFMYKANLALRTALKILKPIKTFKAYNDKSLYDGIQKIDWSEYLTEYKTFVVETTLHSEHFNHSQFVALKTKDAIVDQFRDATGKRPNIDKDFPDLRIHIHIDRDMVTVSLDTSGESLHKRGYKTATNIAPINEVLAAGMLLLSGWDGNSHFLDPMCGSGTILAEAAMIACNIPANINRKEFAFEKWQDWDSELFDKVLESLLKKTREFHYTITGYDKAPSAVAKAKDNIRNANLDEYISIRQANFFDTEKMTEGPLHIVFNPPYGERLDIEMERFYREIGDTMKQKYPNTNAWFITANLEALKFVGLKPSRKIKLFNGKLEARFVKYEMYAGSKRAKFQTDTNY</sequence>
<dbReference type="Pfam" id="PF02926">
    <property type="entry name" value="THUMP"/>
    <property type="match status" value="1"/>
</dbReference>
<name>A0A6I4ITT9_9FLAO</name>
<evidence type="ECO:0000256" key="2">
    <source>
        <dbReference type="ARBA" id="ARBA00022679"/>
    </source>
</evidence>
<dbReference type="PANTHER" id="PTHR47313:SF1">
    <property type="entry name" value="RIBOSOMAL RNA LARGE SUBUNIT METHYLTRANSFERASE K_L"/>
    <property type="match status" value="1"/>
</dbReference>
<reference evidence="6" key="1">
    <citation type="submission" date="2019-05" db="EMBL/GenBank/DDBJ databases">
        <title>Flavobacterium profundi sp. nov., isolated from a deep-sea seamount.</title>
        <authorList>
            <person name="Zhang D.-C."/>
        </authorList>
    </citation>
    <scope>NUCLEOTIDE SEQUENCE [LARGE SCALE GENOMIC DNA]</scope>
    <source>
        <strain evidence="6">TP390</strain>
    </source>
</reference>
<keyword evidence="3" id="KW-0694">RNA-binding</keyword>
<dbReference type="AlphaFoldDB" id="A0A6I4ITT9"/>
<dbReference type="EMBL" id="WQLW01000011">
    <property type="protein sequence ID" value="MVO10283.1"/>
    <property type="molecule type" value="Genomic_DNA"/>
</dbReference>
<evidence type="ECO:0000256" key="1">
    <source>
        <dbReference type="ARBA" id="ARBA00022603"/>
    </source>
</evidence>
<dbReference type="InterPro" id="IPR000241">
    <property type="entry name" value="RlmKL-like_Mtase"/>
</dbReference>
<dbReference type="GO" id="GO:0003723">
    <property type="term" value="F:RNA binding"/>
    <property type="evidence" value="ECO:0007669"/>
    <property type="project" value="UniProtKB-UniRule"/>
</dbReference>
<dbReference type="PROSITE" id="PS51165">
    <property type="entry name" value="THUMP"/>
    <property type="match status" value="1"/>
</dbReference>
<evidence type="ECO:0000313" key="5">
    <source>
        <dbReference type="EMBL" id="MVO10283.1"/>
    </source>
</evidence>
<keyword evidence="2 5" id="KW-0808">Transferase</keyword>
<evidence type="ECO:0000259" key="4">
    <source>
        <dbReference type="PROSITE" id="PS51165"/>
    </source>
</evidence>
<dbReference type="Pfam" id="PF01170">
    <property type="entry name" value="UPF0020"/>
    <property type="match status" value="1"/>
</dbReference>
<organism evidence="5 6">
    <name type="scientific">Flavobacterium profundi</name>
    <dbReference type="NCBI Taxonomy" id="1774945"/>
    <lineage>
        <taxon>Bacteria</taxon>
        <taxon>Pseudomonadati</taxon>
        <taxon>Bacteroidota</taxon>
        <taxon>Flavobacteriia</taxon>
        <taxon>Flavobacteriales</taxon>
        <taxon>Flavobacteriaceae</taxon>
        <taxon>Flavobacterium</taxon>
    </lineage>
</organism>
<dbReference type="SMART" id="SM00981">
    <property type="entry name" value="THUMP"/>
    <property type="match status" value="1"/>
</dbReference>
<gene>
    <name evidence="5" type="ORF">GOQ30_14005</name>
</gene>
<dbReference type="InterPro" id="IPR029063">
    <property type="entry name" value="SAM-dependent_MTases_sf"/>
</dbReference>
<evidence type="ECO:0000256" key="3">
    <source>
        <dbReference type="PROSITE-ProRule" id="PRU00529"/>
    </source>
</evidence>
<dbReference type="Proteomes" id="UP000431264">
    <property type="component" value="Unassembled WGS sequence"/>
</dbReference>
<dbReference type="Gene3D" id="3.40.50.150">
    <property type="entry name" value="Vaccinia Virus protein VP39"/>
    <property type="match status" value="1"/>
</dbReference>
<dbReference type="SUPFAM" id="SSF53335">
    <property type="entry name" value="S-adenosyl-L-methionine-dependent methyltransferases"/>
    <property type="match status" value="1"/>
</dbReference>
<evidence type="ECO:0000313" key="6">
    <source>
        <dbReference type="Proteomes" id="UP000431264"/>
    </source>
</evidence>
<dbReference type="InterPro" id="IPR002052">
    <property type="entry name" value="DNA_methylase_N6_adenine_CS"/>
</dbReference>